<gene>
    <name evidence="12" type="ORF">CYME_CML289C</name>
</gene>
<keyword evidence="3 9" id="KW-0813">Transport</keyword>
<dbReference type="InterPro" id="IPR007846">
    <property type="entry name" value="RRM_NUP35_dom"/>
</dbReference>
<dbReference type="CDD" id="cd12441">
    <property type="entry name" value="RRM_Nup53_like"/>
    <property type="match status" value="1"/>
</dbReference>
<dbReference type="OrthoDB" id="3365060at2759"/>
<organism evidence="12 13">
    <name type="scientific">Cyanidioschyzon merolae (strain NIES-3377 / 10D)</name>
    <name type="common">Unicellular red alga</name>
    <dbReference type="NCBI Taxonomy" id="280699"/>
    <lineage>
        <taxon>Eukaryota</taxon>
        <taxon>Rhodophyta</taxon>
        <taxon>Bangiophyceae</taxon>
        <taxon>Cyanidiales</taxon>
        <taxon>Cyanidiaceae</taxon>
        <taxon>Cyanidioschyzon</taxon>
    </lineage>
</organism>
<reference evidence="12 13" key="1">
    <citation type="journal article" date="2004" name="Nature">
        <title>Genome sequence of the ultrasmall unicellular red alga Cyanidioschyzon merolae 10D.</title>
        <authorList>
            <person name="Matsuzaki M."/>
            <person name="Misumi O."/>
            <person name="Shin-i T."/>
            <person name="Maruyama S."/>
            <person name="Takahara M."/>
            <person name="Miyagishima S."/>
            <person name="Mori T."/>
            <person name="Nishida K."/>
            <person name="Yagisawa F."/>
            <person name="Nishida K."/>
            <person name="Yoshida Y."/>
            <person name="Nishimura Y."/>
            <person name="Nakao S."/>
            <person name="Kobayashi T."/>
            <person name="Momoyama Y."/>
            <person name="Higashiyama T."/>
            <person name="Minoda A."/>
            <person name="Sano M."/>
            <person name="Nomoto H."/>
            <person name="Oishi K."/>
            <person name="Hayashi H."/>
            <person name="Ohta F."/>
            <person name="Nishizaka S."/>
            <person name="Haga S."/>
            <person name="Miura S."/>
            <person name="Morishita T."/>
            <person name="Kabeya Y."/>
            <person name="Terasawa K."/>
            <person name="Suzuki Y."/>
            <person name="Ishii Y."/>
            <person name="Asakawa S."/>
            <person name="Takano H."/>
            <person name="Ohta N."/>
            <person name="Kuroiwa H."/>
            <person name="Tanaka K."/>
            <person name="Shimizu N."/>
            <person name="Sugano S."/>
            <person name="Sato N."/>
            <person name="Nozaki H."/>
            <person name="Ogasawara N."/>
            <person name="Kohara Y."/>
            <person name="Kuroiwa T."/>
        </authorList>
    </citation>
    <scope>NUCLEOTIDE SEQUENCE [LARGE SCALE GENOMIC DNA]</scope>
    <source>
        <strain evidence="12 13">10D</strain>
    </source>
</reference>
<evidence type="ECO:0000256" key="5">
    <source>
        <dbReference type="ARBA" id="ARBA00022927"/>
    </source>
</evidence>
<evidence type="ECO:0000313" key="12">
    <source>
        <dbReference type="EMBL" id="BAM80866.1"/>
    </source>
</evidence>
<feature type="domain" description="RRM Nup35-type" evidence="11">
    <location>
        <begin position="193"/>
        <end position="272"/>
    </location>
</feature>
<dbReference type="Gramene" id="CML289CT">
    <property type="protein sequence ID" value="CML289CT"/>
    <property type="gene ID" value="CML289C"/>
</dbReference>
<dbReference type="AlphaFoldDB" id="M1UT25"/>
<feature type="compositionally biased region" description="Polar residues" evidence="10">
    <location>
        <begin position="306"/>
        <end position="320"/>
    </location>
</feature>
<keyword evidence="8 9" id="KW-0539">Nucleus</keyword>
<accession>M1UT25</accession>
<evidence type="ECO:0000259" key="11">
    <source>
        <dbReference type="PROSITE" id="PS51472"/>
    </source>
</evidence>
<dbReference type="GO" id="GO:0003676">
    <property type="term" value="F:nucleic acid binding"/>
    <property type="evidence" value="ECO:0007669"/>
    <property type="project" value="InterPro"/>
</dbReference>
<keyword evidence="13" id="KW-1185">Reference proteome</keyword>
<dbReference type="InterPro" id="IPR035979">
    <property type="entry name" value="RBD_domain_sf"/>
</dbReference>
<dbReference type="GO" id="GO:0005543">
    <property type="term" value="F:phospholipid binding"/>
    <property type="evidence" value="ECO:0007669"/>
    <property type="project" value="TreeGrafter"/>
</dbReference>
<dbReference type="HOGENOM" id="CLU_790763_0_0_1"/>
<dbReference type="Pfam" id="PF05172">
    <property type="entry name" value="RRM_Nup35"/>
    <property type="match status" value="1"/>
</dbReference>
<evidence type="ECO:0000256" key="6">
    <source>
        <dbReference type="ARBA" id="ARBA00023010"/>
    </source>
</evidence>
<feature type="region of interest" description="Disordered" evidence="10">
    <location>
        <begin position="64"/>
        <end position="106"/>
    </location>
</feature>
<feature type="region of interest" description="Disordered" evidence="10">
    <location>
        <begin position="1"/>
        <end position="23"/>
    </location>
</feature>
<dbReference type="InterPro" id="IPR012677">
    <property type="entry name" value="Nucleotide-bd_a/b_plait_sf"/>
</dbReference>
<dbReference type="PROSITE" id="PS51472">
    <property type="entry name" value="RRM_NUP35"/>
    <property type="match status" value="1"/>
</dbReference>
<comment type="subcellular location">
    <subcellularLocation>
        <location evidence="1">Nucleus</location>
        <location evidence="1">Nuclear pore complex</location>
    </subcellularLocation>
</comment>
<evidence type="ECO:0000256" key="3">
    <source>
        <dbReference type="ARBA" id="ARBA00022448"/>
    </source>
</evidence>
<dbReference type="KEGG" id="cme:CYME_CML289C"/>
<comment type="similarity">
    <text evidence="2">Belongs to the Nup35 family.</text>
</comment>
<keyword evidence="4 9" id="KW-0509">mRNA transport</keyword>
<dbReference type="eggNOG" id="KOG4285">
    <property type="taxonomic scope" value="Eukaryota"/>
</dbReference>
<evidence type="ECO:0000313" key="13">
    <source>
        <dbReference type="Proteomes" id="UP000007014"/>
    </source>
</evidence>
<dbReference type="Gene3D" id="3.30.70.330">
    <property type="match status" value="1"/>
</dbReference>
<feature type="region of interest" description="Disordered" evidence="10">
    <location>
        <begin position="122"/>
        <end position="150"/>
    </location>
</feature>
<dbReference type="PANTHER" id="PTHR21527:SF6">
    <property type="entry name" value="NUCLEOPORIN NUP35"/>
    <property type="match status" value="1"/>
</dbReference>
<dbReference type="GO" id="GO:0044613">
    <property type="term" value="C:nuclear pore central transport channel"/>
    <property type="evidence" value="ECO:0007669"/>
    <property type="project" value="TreeGrafter"/>
</dbReference>
<feature type="compositionally biased region" description="Polar residues" evidence="10">
    <location>
        <begin position="72"/>
        <end position="90"/>
    </location>
</feature>
<dbReference type="GeneID" id="16994700"/>
<keyword evidence="6" id="KW-0811">Translocation</keyword>
<dbReference type="GO" id="GO:0006607">
    <property type="term" value="P:NLS-bearing protein import into nucleus"/>
    <property type="evidence" value="ECO:0007669"/>
    <property type="project" value="TreeGrafter"/>
</dbReference>
<keyword evidence="5" id="KW-0653">Protein transport</keyword>
<dbReference type="Proteomes" id="UP000007014">
    <property type="component" value="Chromosome 12"/>
</dbReference>
<reference evidence="12 13" key="2">
    <citation type="journal article" date="2007" name="BMC Biol.">
        <title>A 100%-complete sequence reveals unusually simple genomic features in the hot-spring red alga Cyanidioschyzon merolae.</title>
        <authorList>
            <person name="Nozaki H."/>
            <person name="Takano H."/>
            <person name="Misumi O."/>
            <person name="Terasawa K."/>
            <person name="Matsuzaki M."/>
            <person name="Maruyama S."/>
            <person name="Nishida K."/>
            <person name="Yagisawa F."/>
            <person name="Yoshida Y."/>
            <person name="Fujiwara T."/>
            <person name="Takio S."/>
            <person name="Tamura K."/>
            <person name="Chung S.J."/>
            <person name="Nakamura S."/>
            <person name="Kuroiwa H."/>
            <person name="Tanaka K."/>
            <person name="Sato N."/>
            <person name="Kuroiwa T."/>
        </authorList>
    </citation>
    <scope>NUCLEOTIDE SEQUENCE [LARGE SCALE GENOMIC DNA]</scope>
    <source>
        <strain evidence="12 13">10D</strain>
    </source>
</reference>
<evidence type="ECO:0000256" key="9">
    <source>
        <dbReference type="PROSITE-ProRule" id="PRU00804"/>
    </source>
</evidence>
<evidence type="ECO:0000256" key="7">
    <source>
        <dbReference type="ARBA" id="ARBA00023132"/>
    </source>
</evidence>
<evidence type="ECO:0000256" key="1">
    <source>
        <dbReference type="ARBA" id="ARBA00004567"/>
    </source>
</evidence>
<evidence type="ECO:0000256" key="10">
    <source>
        <dbReference type="SAM" id="MobiDB-lite"/>
    </source>
</evidence>
<name>M1UT25_CYAM1</name>
<dbReference type="PANTHER" id="PTHR21527">
    <property type="entry name" value="NUCLEOPORIN NUP35"/>
    <property type="match status" value="1"/>
</dbReference>
<dbReference type="EMBL" id="AP006494">
    <property type="protein sequence ID" value="BAM80866.1"/>
    <property type="molecule type" value="Genomic_DNA"/>
</dbReference>
<proteinExistence type="inferred from homology"/>
<dbReference type="GO" id="GO:0051028">
    <property type="term" value="P:mRNA transport"/>
    <property type="evidence" value="ECO:0007669"/>
    <property type="project" value="UniProtKB-UniRule"/>
</dbReference>
<dbReference type="GO" id="GO:0006999">
    <property type="term" value="P:nuclear pore organization"/>
    <property type="evidence" value="ECO:0007669"/>
    <property type="project" value="TreeGrafter"/>
</dbReference>
<evidence type="ECO:0000256" key="8">
    <source>
        <dbReference type="ARBA" id="ARBA00023242"/>
    </source>
</evidence>
<evidence type="ECO:0000256" key="4">
    <source>
        <dbReference type="ARBA" id="ARBA00022816"/>
    </source>
</evidence>
<evidence type="ECO:0000256" key="2">
    <source>
        <dbReference type="ARBA" id="ARBA00009454"/>
    </source>
</evidence>
<sequence>MTSTELKTPVQPRRVEFAKQPLSNGTELDRLPLVEAPDSAERAPFATAVGPASTARTSLGVGMQHGHDASTLGLSSSRTPARNTSNTSAADWSVEGTPSAPETRSWHRNWGGYGRFQRQRLSPLDSGYSTGPSVRSAGGRAPPNTSWLDTETPVSSRLGAGAETTGPALARGLFTPGLRTTLDADRSSPLQESELACWVTVFGFAPGQQSQVLRELRSFGPVLEHRLRKGNWMHVRYESPLQAQAACSRSSRLLNDVTMIGIVPCTEPETILHEYAHKALSDRVQSAQRAPATTLLSQTASSMESGQKSWISAPNRSQYPETELGTGDKPALPPAPKRSLLGRLVDTMLNW</sequence>
<keyword evidence="7 9" id="KW-0906">Nuclear pore complex</keyword>
<dbReference type="GO" id="GO:0017056">
    <property type="term" value="F:structural constituent of nuclear pore"/>
    <property type="evidence" value="ECO:0007669"/>
    <property type="project" value="TreeGrafter"/>
</dbReference>
<dbReference type="STRING" id="280699.M1UT25"/>
<dbReference type="SUPFAM" id="SSF54928">
    <property type="entry name" value="RNA-binding domain, RBD"/>
    <property type="match status" value="1"/>
</dbReference>
<dbReference type="GO" id="GO:0044615">
    <property type="term" value="C:nuclear pore nuclear basket"/>
    <property type="evidence" value="ECO:0007669"/>
    <property type="project" value="TreeGrafter"/>
</dbReference>
<dbReference type="RefSeq" id="XP_005536902.1">
    <property type="nucleotide sequence ID" value="XM_005536845.1"/>
</dbReference>
<protein>
    <recommendedName>
        <fullName evidence="11">RRM Nup35-type domain-containing protein</fullName>
    </recommendedName>
</protein>
<dbReference type="FunFam" id="3.30.70.330:FF:000095">
    <property type="entry name" value="Putative Nucleoporin NUP53"/>
    <property type="match status" value="1"/>
</dbReference>
<feature type="region of interest" description="Disordered" evidence="10">
    <location>
        <begin position="306"/>
        <end position="338"/>
    </location>
</feature>